<organism evidence="2 3">
    <name type="scientific">Maioricimonas rarisocia</name>
    <dbReference type="NCBI Taxonomy" id="2528026"/>
    <lineage>
        <taxon>Bacteria</taxon>
        <taxon>Pseudomonadati</taxon>
        <taxon>Planctomycetota</taxon>
        <taxon>Planctomycetia</taxon>
        <taxon>Planctomycetales</taxon>
        <taxon>Planctomycetaceae</taxon>
        <taxon>Maioricimonas</taxon>
    </lineage>
</organism>
<gene>
    <name evidence="2" type="ORF">Mal4_52950</name>
</gene>
<keyword evidence="1" id="KW-0732">Signal</keyword>
<dbReference type="OrthoDB" id="9791578at2"/>
<dbReference type="InterPro" id="IPR017850">
    <property type="entry name" value="Alkaline_phosphatase_core_sf"/>
</dbReference>
<sequence precursor="true">MTHLQRLSLPCRTLARSAVAAAVTFAVLVLPGTFPHAAADDEPAEATCENVLLITLDGLRPQDLFTGADETLLNRSAGGVRNTRDTREAFWRETPEQRRIAMMPWFWQTIAAEGVVFGDTSGGSIVRVTNEHRFSYPGYNEILTGVSDPRIDSNAKRNNDNVTVLEWLHSRPGLDGRVAAFCSWDVFPYIINADRSGIPVNAGWEPLAKTVDTAATRALDALAAEMPRYWDNVRYDYFTFRGAHEYLKQKQPRLLYVAFGETDDWAHDGRYDLYLDAARRTDDYIRQLWETAQSMPQYRGKTALVITTDHGRGDTREEWKSHGESIAGSEFMWIAVLGPGVKPQGPEPGTVTQAQVAATVATLLGYDYRGDVPEAGEPLPLWPAKEESGNRN</sequence>
<dbReference type="RefSeq" id="WP_145372170.1">
    <property type="nucleotide sequence ID" value="NZ_CP036275.1"/>
</dbReference>
<accession>A0A517ZEN4</accession>
<keyword evidence="3" id="KW-1185">Reference proteome</keyword>
<dbReference type="InterPro" id="IPR002591">
    <property type="entry name" value="Phosphodiest/P_Trfase"/>
</dbReference>
<feature type="chain" id="PRO_5022206378" evidence="1">
    <location>
        <begin position="39"/>
        <end position="392"/>
    </location>
</feature>
<dbReference type="Pfam" id="PF01663">
    <property type="entry name" value="Phosphodiest"/>
    <property type="match status" value="1"/>
</dbReference>
<dbReference type="EMBL" id="CP036275">
    <property type="protein sequence ID" value="QDU40932.1"/>
    <property type="molecule type" value="Genomic_DNA"/>
</dbReference>
<proteinExistence type="predicted"/>
<dbReference type="SUPFAM" id="SSF53649">
    <property type="entry name" value="Alkaline phosphatase-like"/>
    <property type="match status" value="1"/>
</dbReference>
<name>A0A517ZEN4_9PLAN</name>
<dbReference type="Gene3D" id="3.40.720.10">
    <property type="entry name" value="Alkaline Phosphatase, subunit A"/>
    <property type="match status" value="1"/>
</dbReference>
<protein>
    <submittedName>
        <fullName evidence="2">Type I phosphodiesterase / nucleotide pyrophosphatase</fullName>
    </submittedName>
</protein>
<reference evidence="2 3" key="1">
    <citation type="submission" date="2019-02" db="EMBL/GenBank/DDBJ databases">
        <title>Deep-cultivation of Planctomycetes and their phenomic and genomic characterization uncovers novel biology.</title>
        <authorList>
            <person name="Wiegand S."/>
            <person name="Jogler M."/>
            <person name="Boedeker C."/>
            <person name="Pinto D."/>
            <person name="Vollmers J."/>
            <person name="Rivas-Marin E."/>
            <person name="Kohn T."/>
            <person name="Peeters S.H."/>
            <person name="Heuer A."/>
            <person name="Rast P."/>
            <person name="Oberbeckmann S."/>
            <person name="Bunk B."/>
            <person name="Jeske O."/>
            <person name="Meyerdierks A."/>
            <person name="Storesund J.E."/>
            <person name="Kallscheuer N."/>
            <person name="Luecker S."/>
            <person name="Lage O.M."/>
            <person name="Pohl T."/>
            <person name="Merkel B.J."/>
            <person name="Hornburger P."/>
            <person name="Mueller R.-W."/>
            <person name="Bruemmer F."/>
            <person name="Labrenz M."/>
            <person name="Spormann A.M."/>
            <person name="Op den Camp H."/>
            <person name="Overmann J."/>
            <person name="Amann R."/>
            <person name="Jetten M.S.M."/>
            <person name="Mascher T."/>
            <person name="Medema M.H."/>
            <person name="Devos D.P."/>
            <person name="Kaster A.-K."/>
            <person name="Ovreas L."/>
            <person name="Rohde M."/>
            <person name="Galperin M.Y."/>
            <person name="Jogler C."/>
        </authorList>
    </citation>
    <scope>NUCLEOTIDE SEQUENCE [LARGE SCALE GENOMIC DNA]</scope>
    <source>
        <strain evidence="2 3">Mal4</strain>
    </source>
</reference>
<dbReference type="KEGG" id="mri:Mal4_52950"/>
<dbReference type="AlphaFoldDB" id="A0A517ZEN4"/>
<evidence type="ECO:0000313" key="2">
    <source>
        <dbReference type="EMBL" id="QDU40932.1"/>
    </source>
</evidence>
<evidence type="ECO:0000313" key="3">
    <source>
        <dbReference type="Proteomes" id="UP000320496"/>
    </source>
</evidence>
<dbReference type="Proteomes" id="UP000320496">
    <property type="component" value="Chromosome"/>
</dbReference>
<evidence type="ECO:0000256" key="1">
    <source>
        <dbReference type="SAM" id="SignalP"/>
    </source>
</evidence>
<feature type="signal peptide" evidence="1">
    <location>
        <begin position="1"/>
        <end position="38"/>
    </location>
</feature>